<evidence type="ECO:0000259" key="9">
    <source>
        <dbReference type="Pfam" id="PF01225"/>
    </source>
</evidence>
<comment type="similarity">
    <text evidence="1 7">Belongs to the MurCDEF family. MurE subfamily.</text>
</comment>
<dbReference type="PANTHER" id="PTHR23135">
    <property type="entry name" value="MUR LIGASE FAMILY MEMBER"/>
    <property type="match status" value="1"/>
</dbReference>
<reference evidence="13" key="1">
    <citation type="submission" date="2017-08" db="EMBL/GenBank/DDBJ databases">
        <title>A dynamic microbial community with high functional redundancy inhabits the cold, oxic subseafloor aquifer.</title>
        <authorList>
            <person name="Tully B.J."/>
            <person name="Wheat C.G."/>
            <person name="Glazer B.T."/>
            <person name="Huber J.A."/>
        </authorList>
    </citation>
    <scope>NUCLEOTIDE SEQUENCE [LARGE SCALE GENOMIC DNA]</scope>
</reference>
<dbReference type="InterPro" id="IPR035911">
    <property type="entry name" value="MurE/MurF_N"/>
</dbReference>
<keyword evidence="4 7" id="KW-0573">Peptidoglycan synthesis</keyword>
<feature type="domain" description="Mur ligase central" evidence="11">
    <location>
        <begin position="121"/>
        <end position="331"/>
    </location>
</feature>
<feature type="binding site" evidence="7">
    <location>
        <begin position="174"/>
        <end position="175"/>
    </location>
    <ligand>
        <name>UDP-N-acetyl-alpha-D-muramoyl-L-alanyl-D-glutamate</name>
        <dbReference type="ChEBI" id="CHEBI:83900"/>
    </ligand>
</feature>
<organism evidence="12 13">
    <name type="scientific">SAR86 cluster bacterium</name>
    <dbReference type="NCBI Taxonomy" id="2030880"/>
    <lineage>
        <taxon>Bacteria</taxon>
        <taxon>Pseudomonadati</taxon>
        <taxon>Pseudomonadota</taxon>
        <taxon>Gammaproteobacteria</taxon>
        <taxon>SAR86 cluster</taxon>
    </lineage>
</organism>
<dbReference type="SUPFAM" id="SSF53623">
    <property type="entry name" value="MurD-like peptide ligases, catalytic domain"/>
    <property type="match status" value="1"/>
</dbReference>
<dbReference type="AlphaFoldDB" id="A0A2A5CAX6"/>
<keyword evidence="7" id="KW-0460">Magnesium</keyword>
<evidence type="ECO:0000313" key="12">
    <source>
        <dbReference type="EMBL" id="PCJ40661.1"/>
    </source>
</evidence>
<keyword evidence="6 7" id="KW-0961">Cell wall biogenesis/degradation</keyword>
<dbReference type="GO" id="GO:0005524">
    <property type="term" value="F:ATP binding"/>
    <property type="evidence" value="ECO:0007669"/>
    <property type="project" value="UniProtKB-UniRule"/>
</dbReference>
<dbReference type="PANTHER" id="PTHR23135:SF4">
    <property type="entry name" value="UDP-N-ACETYLMURAMOYL-L-ALANYL-D-GLUTAMATE--2,6-DIAMINOPIMELATE LIGASE MURE HOMOLOG, CHLOROPLASTIC"/>
    <property type="match status" value="1"/>
</dbReference>
<dbReference type="SUPFAM" id="SSF63418">
    <property type="entry name" value="MurE/MurF N-terminal domain"/>
    <property type="match status" value="1"/>
</dbReference>
<dbReference type="NCBIfam" id="NF001126">
    <property type="entry name" value="PRK00139.1-4"/>
    <property type="match status" value="1"/>
</dbReference>
<feature type="binding site" evidence="7">
    <location>
        <position position="38"/>
    </location>
    <ligand>
        <name>UDP-N-acetyl-alpha-D-muramoyl-L-alanyl-D-glutamate</name>
        <dbReference type="ChEBI" id="CHEBI:83900"/>
    </ligand>
</feature>
<dbReference type="InterPro" id="IPR005761">
    <property type="entry name" value="UDP-N-AcMur-Glu-dNH2Pim_ligase"/>
</dbReference>
<name>A0A2A5CAX6_9GAMM</name>
<evidence type="ECO:0000256" key="6">
    <source>
        <dbReference type="ARBA" id="ARBA00023316"/>
    </source>
</evidence>
<dbReference type="InterPro" id="IPR013221">
    <property type="entry name" value="Mur_ligase_cen"/>
</dbReference>
<feature type="short sequence motif" description="Meso-diaminopimelate recognition motif" evidence="7">
    <location>
        <begin position="431"/>
        <end position="434"/>
    </location>
</feature>
<feature type="binding site" evidence="7">
    <location>
        <position position="482"/>
    </location>
    <ligand>
        <name>meso-2,6-diaminopimelate</name>
        <dbReference type="ChEBI" id="CHEBI:57791"/>
    </ligand>
</feature>
<dbReference type="NCBIfam" id="TIGR01085">
    <property type="entry name" value="murE"/>
    <property type="match status" value="1"/>
</dbReference>
<evidence type="ECO:0000313" key="13">
    <source>
        <dbReference type="Proteomes" id="UP000228987"/>
    </source>
</evidence>
<feature type="modified residue" description="N6-carboxylysine" evidence="7">
    <location>
        <position position="241"/>
    </location>
</feature>
<dbReference type="Gene3D" id="3.40.1190.10">
    <property type="entry name" value="Mur-like, catalytic domain"/>
    <property type="match status" value="1"/>
</dbReference>
<dbReference type="EMBL" id="NVWI01000008">
    <property type="protein sequence ID" value="PCJ40661.1"/>
    <property type="molecule type" value="Genomic_DNA"/>
</dbReference>
<evidence type="ECO:0000259" key="11">
    <source>
        <dbReference type="Pfam" id="PF08245"/>
    </source>
</evidence>
<feature type="domain" description="Mur ligase C-terminal" evidence="10">
    <location>
        <begin position="359"/>
        <end position="484"/>
    </location>
</feature>
<dbReference type="HAMAP" id="MF_00208">
    <property type="entry name" value="MurE"/>
    <property type="match status" value="1"/>
</dbReference>
<keyword evidence="2 7" id="KW-0132">Cell division</keyword>
<dbReference type="GO" id="GO:0000287">
    <property type="term" value="F:magnesium ion binding"/>
    <property type="evidence" value="ECO:0007669"/>
    <property type="project" value="UniProtKB-UniRule"/>
</dbReference>
<keyword evidence="3 7" id="KW-0133">Cell shape</keyword>
<keyword evidence="7" id="KW-0547">Nucleotide-binding</keyword>
<feature type="binding site" evidence="7">
    <location>
        <position position="486"/>
    </location>
    <ligand>
        <name>meso-2,6-diaminopimelate</name>
        <dbReference type="ChEBI" id="CHEBI:57791"/>
    </ligand>
</feature>
<dbReference type="InterPro" id="IPR000713">
    <property type="entry name" value="Mur_ligase_N"/>
</dbReference>
<comment type="caution">
    <text evidence="7">Lacks conserved residue(s) required for the propagation of feature annotation.</text>
</comment>
<dbReference type="GO" id="GO:0008360">
    <property type="term" value="P:regulation of cell shape"/>
    <property type="evidence" value="ECO:0007669"/>
    <property type="project" value="UniProtKB-KW"/>
</dbReference>
<keyword evidence="7 12" id="KW-0436">Ligase</keyword>
<evidence type="ECO:0000256" key="7">
    <source>
        <dbReference type="HAMAP-Rule" id="MF_00208"/>
    </source>
</evidence>
<dbReference type="UniPathway" id="UPA00219"/>
<protein>
    <recommendedName>
        <fullName evidence="7">UDP-N-acetylmuramoyl-L-alanyl-D-glutamate--2,6-diaminopimelate ligase</fullName>
        <ecNumber evidence="7">6.3.2.13</ecNumber>
    </recommendedName>
    <alternativeName>
        <fullName evidence="7">Meso-A2pm-adding enzyme</fullName>
    </alternativeName>
    <alternativeName>
        <fullName evidence="7">Meso-diaminopimelate-adding enzyme</fullName>
    </alternativeName>
    <alternativeName>
        <fullName evidence="7">UDP-MurNAc-L-Ala-D-Glu:meso-diaminopimelate ligase</fullName>
    </alternativeName>
    <alternativeName>
        <fullName evidence="7">UDP-MurNAc-tripeptide synthetase</fullName>
    </alternativeName>
    <alternativeName>
        <fullName evidence="7">UDP-N-acetylmuramyl-tripeptide synthetase</fullName>
    </alternativeName>
</protein>
<comment type="subcellular location">
    <subcellularLocation>
        <location evidence="7 8">Cytoplasm</location>
    </subcellularLocation>
</comment>
<feature type="binding site" evidence="7">
    <location>
        <begin position="431"/>
        <end position="434"/>
    </location>
    <ligand>
        <name>meso-2,6-diaminopimelate</name>
        <dbReference type="ChEBI" id="CHEBI:57791"/>
    </ligand>
</feature>
<evidence type="ECO:0000256" key="8">
    <source>
        <dbReference type="RuleBase" id="RU004135"/>
    </source>
</evidence>
<comment type="pathway">
    <text evidence="7 8">Cell wall biogenesis; peptidoglycan biosynthesis.</text>
</comment>
<feature type="domain" description="Mur ligase N-terminal catalytic" evidence="9">
    <location>
        <begin position="32"/>
        <end position="108"/>
    </location>
</feature>
<dbReference type="GO" id="GO:0009252">
    <property type="term" value="P:peptidoglycan biosynthetic process"/>
    <property type="evidence" value="ECO:0007669"/>
    <property type="project" value="UniProtKB-UniRule"/>
</dbReference>
<dbReference type="InterPro" id="IPR004101">
    <property type="entry name" value="Mur_ligase_C"/>
</dbReference>
<dbReference type="Proteomes" id="UP000228987">
    <property type="component" value="Unassembled WGS sequence"/>
</dbReference>
<feature type="binding site" evidence="7">
    <location>
        <position position="407"/>
    </location>
    <ligand>
        <name>meso-2,6-diaminopimelate</name>
        <dbReference type="ChEBI" id="CHEBI:57791"/>
    </ligand>
</feature>
<evidence type="ECO:0000256" key="1">
    <source>
        <dbReference type="ARBA" id="ARBA00005898"/>
    </source>
</evidence>
<gene>
    <name evidence="7" type="primary">murE</name>
    <name evidence="12" type="ORF">COA71_10490</name>
</gene>
<dbReference type="Gene3D" id="3.40.1390.10">
    <property type="entry name" value="MurE/MurF, N-terminal domain"/>
    <property type="match status" value="1"/>
</dbReference>
<dbReference type="SUPFAM" id="SSF53244">
    <property type="entry name" value="MurD-like peptide ligases, peptide-binding domain"/>
    <property type="match status" value="1"/>
</dbReference>
<sequence length="514" mass="56261">MNTAKSMSQQMTLGLLLEAEMEIPDNFDRVLTGIEMDSRKIESGDLFIACKGANFDGRDFVREVIEKGAAAVLVEKGELWQKISVENDVPVIPVENLASRISSIAAKFFNRPADHFSLIGITGTNGKTSVCQFFAQSITSLNRICGASGTLGYGIYAEEYAQADAETPGAVPGTTPNPIAVQRIFSEILQKNADTMVMEVSSHGLKQGRVCINEFDIAVFTNLTRDHLDYHNSMRAYGEAKLKLFRGSRLSTAVLNMDDLFSSTILNNLSRQVKSYTYSLNSAQADVHPESIEFKRKGFKLEISSPWGKGALDVGLLGSFNVSNLLAVLTAVMALESQQNDFDFNRVLSKVAAVSPVKGRMELIGDKPVSVVVDYAHTPDALKNALNALHEHFKGKIWCVFGCGGERDKGKRPMMARIAENLADELIVTDDNPRQEASGDIIEQILAGFSNKDKVLVESDRAKAIDFAIVNAAEGDVVLIAGKGHEEYQDVGAKRMMFSDVKQARLSLNQRFAD</sequence>
<keyword evidence="5 7" id="KW-0131">Cell cycle</keyword>
<feature type="binding site" evidence="7">
    <location>
        <begin position="123"/>
        <end position="129"/>
    </location>
    <ligand>
        <name>ATP</name>
        <dbReference type="ChEBI" id="CHEBI:30616"/>
    </ligand>
</feature>
<comment type="cofactor">
    <cofactor evidence="7">
        <name>Mg(2+)</name>
        <dbReference type="ChEBI" id="CHEBI:18420"/>
    </cofactor>
</comment>
<dbReference type="GO" id="GO:0005737">
    <property type="term" value="C:cytoplasm"/>
    <property type="evidence" value="ECO:0007669"/>
    <property type="project" value="UniProtKB-SubCell"/>
</dbReference>
<comment type="catalytic activity">
    <reaction evidence="7">
        <text>UDP-N-acetyl-alpha-D-muramoyl-L-alanyl-D-glutamate + meso-2,6-diaminopimelate + ATP = UDP-N-acetyl-alpha-D-muramoyl-L-alanyl-gamma-D-glutamyl-meso-2,6-diaminopimelate + ADP + phosphate + H(+)</text>
        <dbReference type="Rhea" id="RHEA:23676"/>
        <dbReference type="ChEBI" id="CHEBI:15378"/>
        <dbReference type="ChEBI" id="CHEBI:30616"/>
        <dbReference type="ChEBI" id="CHEBI:43474"/>
        <dbReference type="ChEBI" id="CHEBI:57791"/>
        <dbReference type="ChEBI" id="CHEBI:83900"/>
        <dbReference type="ChEBI" id="CHEBI:83905"/>
        <dbReference type="ChEBI" id="CHEBI:456216"/>
        <dbReference type="EC" id="6.3.2.13"/>
    </reaction>
</comment>
<proteinExistence type="inferred from homology"/>
<evidence type="ECO:0000259" key="10">
    <source>
        <dbReference type="Pfam" id="PF02875"/>
    </source>
</evidence>
<feature type="binding site" evidence="7">
    <location>
        <position position="201"/>
    </location>
    <ligand>
        <name>UDP-N-acetyl-alpha-D-muramoyl-L-alanyl-D-glutamate</name>
        <dbReference type="ChEBI" id="CHEBI:83900"/>
    </ligand>
</feature>
<accession>A0A2A5CAX6</accession>
<dbReference type="InterPro" id="IPR036565">
    <property type="entry name" value="Mur-like_cat_sf"/>
</dbReference>
<dbReference type="Pfam" id="PF02875">
    <property type="entry name" value="Mur_ligase_C"/>
    <property type="match status" value="1"/>
</dbReference>
<feature type="binding site" evidence="7">
    <location>
        <position position="209"/>
    </location>
    <ligand>
        <name>UDP-N-acetyl-alpha-D-muramoyl-L-alanyl-D-glutamate</name>
        <dbReference type="ChEBI" id="CHEBI:83900"/>
    </ligand>
</feature>
<evidence type="ECO:0000256" key="5">
    <source>
        <dbReference type="ARBA" id="ARBA00023306"/>
    </source>
</evidence>
<dbReference type="GO" id="GO:0008765">
    <property type="term" value="F:UDP-N-acetylmuramoylalanyl-D-glutamate-2,6-diaminopimelate ligase activity"/>
    <property type="evidence" value="ECO:0007669"/>
    <property type="project" value="UniProtKB-UniRule"/>
</dbReference>
<dbReference type="EC" id="6.3.2.13" evidence="7"/>
<keyword evidence="7" id="KW-0067">ATP-binding</keyword>
<dbReference type="Pfam" id="PF01225">
    <property type="entry name" value="Mur_ligase"/>
    <property type="match status" value="1"/>
</dbReference>
<dbReference type="Pfam" id="PF08245">
    <property type="entry name" value="Mur_ligase_M"/>
    <property type="match status" value="1"/>
</dbReference>
<dbReference type="Gene3D" id="3.90.190.20">
    <property type="entry name" value="Mur ligase, C-terminal domain"/>
    <property type="match status" value="1"/>
</dbReference>
<keyword evidence="7" id="KW-0963">Cytoplasm</keyword>
<comment type="PTM">
    <text evidence="7">Carboxylation is probably crucial for Mg(2+) binding and, consequently, for the gamma-phosphate positioning of ATP.</text>
</comment>
<feature type="binding site" evidence="7">
    <location>
        <position position="207"/>
    </location>
    <ligand>
        <name>UDP-N-acetyl-alpha-D-muramoyl-L-alanyl-D-glutamate</name>
        <dbReference type="ChEBI" id="CHEBI:83900"/>
    </ligand>
</feature>
<evidence type="ECO:0000256" key="2">
    <source>
        <dbReference type="ARBA" id="ARBA00022618"/>
    </source>
</evidence>
<dbReference type="InterPro" id="IPR036615">
    <property type="entry name" value="Mur_ligase_C_dom_sf"/>
</dbReference>
<dbReference type="GO" id="GO:0051301">
    <property type="term" value="P:cell division"/>
    <property type="evidence" value="ECO:0007669"/>
    <property type="project" value="UniProtKB-KW"/>
</dbReference>
<evidence type="ECO:0000256" key="4">
    <source>
        <dbReference type="ARBA" id="ARBA00022984"/>
    </source>
</evidence>
<comment type="caution">
    <text evidence="12">The sequence shown here is derived from an EMBL/GenBank/DDBJ whole genome shotgun (WGS) entry which is preliminary data.</text>
</comment>
<comment type="function">
    <text evidence="7">Catalyzes the addition of meso-diaminopimelic acid to the nucleotide precursor UDP-N-acetylmuramoyl-L-alanyl-D-glutamate (UMAG) in the biosynthesis of bacterial cell-wall peptidoglycan.</text>
</comment>
<dbReference type="GO" id="GO:0071555">
    <property type="term" value="P:cell wall organization"/>
    <property type="evidence" value="ECO:0007669"/>
    <property type="project" value="UniProtKB-KW"/>
</dbReference>
<evidence type="ECO:0000256" key="3">
    <source>
        <dbReference type="ARBA" id="ARBA00022960"/>
    </source>
</evidence>